<name>A0AAD5Y8M9_9FUNG</name>
<gene>
    <name evidence="1" type="ORF">HK103_004209</name>
</gene>
<evidence type="ECO:0000313" key="2">
    <source>
        <dbReference type="Proteomes" id="UP001210925"/>
    </source>
</evidence>
<evidence type="ECO:0000313" key="1">
    <source>
        <dbReference type="EMBL" id="KAJ3257918.1"/>
    </source>
</evidence>
<proteinExistence type="predicted"/>
<organism evidence="1 2">
    <name type="scientific">Boothiomyces macroporosus</name>
    <dbReference type="NCBI Taxonomy" id="261099"/>
    <lineage>
        <taxon>Eukaryota</taxon>
        <taxon>Fungi</taxon>
        <taxon>Fungi incertae sedis</taxon>
        <taxon>Chytridiomycota</taxon>
        <taxon>Chytridiomycota incertae sedis</taxon>
        <taxon>Chytridiomycetes</taxon>
        <taxon>Rhizophydiales</taxon>
        <taxon>Terramycetaceae</taxon>
        <taxon>Boothiomyces</taxon>
    </lineage>
</organism>
<dbReference type="EMBL" id="JADGKB010000033">
    <property type="protein sequence ID" value="KAJ3257918.1"/>
    <property type="molecule type" value="Genomic_DNA"/>
</dbReference>
<accession>A0AAD5Y8M9</accession>
<reference evidence="1" key="1">
    <citation type="submission" date="2020-05" db="EMBL/GenBank/DDBJ databases">
        <title>Phylogenomic resolution of chytrid fungi.</title>
        <authorList>
            <person name="Stajich J.E."/>
            <person name="Amses K."/>
            <person name="Simmons R."/>
            <person name="Seto K."/>
            <person name="Myers J."/>
            <person name="Bonds A."/>
            <person name="Quandt C.A."/>
            <person name="Barry K."/>
            <person name="Liu P."/>
            <person name="Grigoriev I."/>
            <person name="Longcore J.E."/>
            <person name="James T.Y."/>
        </authorList>
    </citation>
    <scope>NUCLEOTIDE SEQUENCE</scope>
    <source>
        <strain evidence="1">PLAUS21</strain>
    </source>
</reference>
<comment type="caution">
    <text evidence="1">The sequence shown here is derived from an EMBL/GenBank/DDBJ whole genome shotgun (WGS) entry which is preliminary data.</text>
</comment>
<keyword evidence="2" id="KW-1185">Reference proteome</keyword>
<dbReference type="Proteomes" id="UP001210925">
    <property type="component" value="Unassembled WGS sequence"/>
</dbReference>
<sequence>MQLLSLFVLSVSAQTITNKLNPFESQLWANLSTEAKSISDSACAGEIVAVFKAADNVYAAKGLSADFVASLKAVQVVAGDIPEAEKFRSDFGNMTALVMKSLADWEAYLASQTTTTVATATYTNTAVPTDAKNQTYGAAALAPNYSQGPAVYGVLSHASNLKVCAGLITAVKEFEDKVEAICVKLKSYLDGGKYNEKDITALQDQLHAIDELWKDGAIKEDDGSIAPGQAELGDLLNEAHEMIANCLEQLPE</sequence>
<protein>
    <submittedName>
        <fullName evidence="1">Uncharacterized protein</fullName>
    </submittedName>
</protein>
<dbReference type="AlphaFoldDB" id="A0AAD5Y8M9"/>